<evidence type="ECO:0000313" key="2">
    <source>
        <dbReference type="EMBL" id="KIP01666.1"/>
    </source>
</evidence>
<protein>
    <submittedName>
        <fullName evidence="2">Uncharacterized protein</fullName>
    </submittedName>
</protein>
<evidence type="ECO:0000256" key="1">
    <source>
        <dbReference type="SAM" id="MobiDB-lite"/>
    </source>
</evidence>
<feature type="region of interest" description="Disordered" evidence="1">
    <location>
        <begin position="48"/>
        <end position="100"/>
    </location>
</feature>
<name>A0A0C3RPX3_PHLG1</name>
<organism evidence="2 3">
    <name type="scientific">Phlebiopsis gigantea (strain 11061_1 CR5-6)</name>
    <name type="common">White-rot fungus</name>
    <name type="synonym">Peniophora gigantea</name>
    <dbReference type="NCBI Taxonomy" id="745531"/>
    <lineage>
        <taxon>Eukaryota</taxon>
        <taxon>Fungi</taxon>
        <taxon>Dikarya</taxon>
        <taxon>Basidiomycota</taxon>
        <taxon>Agaricomycotina</taxon>
        <taxon>Agaricomycetes</taxon>
        <taxon>Polyporales</taxon>
        <taxon>Phanerochaetaceae</taxon>
        <taxon>Phlebiopsis</taxon>
    </lineage>
</organism>
<reference evidence="2 3" key="1">
    <citation type="journal article" date="2014" name="PLoS Genet.">
        <title>Analysis of the Phlebiopsis gigantea genome, transcriptome and secretome provides insight into its pioneer colonization strategies of wood.</title>
        <authorList>
            <person name="Hori C."/>
            <person name="Ishida T."/>
            <person name="Igarashi K."/>
            <person name="Samejima M."/>
            <person name="Suzuki H."/>
            <person name="Master E."/>
            <person name="Ferreira P."/>
            <person name="Ruiz-Duenas F.J."/>
            <person name="Held B."/>
            <person name="Canessa P."/>
            <person name="Larrondo L.F."/>
            <person name="Schmoll M."/>
            <person name="Druzhinina I.S."/>
            <person name="Kubicek C.P."/>
            <person name="Gaskell J.A."/>
            <person name="Kersten P."/>
            <person name="St John F."/>
            <person name="Glasner J."/>
            <person name="Sabat G."/>
            <person name="Splinter BonDurant S."/>
            <person name="Syed K."/>
            <person name="Yadav J."/>
            <person name="Mgbeahuruike A.C."/>
            <person name="Kovalchuk A."/>
            <person name="Asiegbu F.O."/>
            <person name="Lackner G."/>
            <person name="Hoffmeister D."/>
            <person name="Rencoret J."/>
            <person name="Gutierrez A."/>
            <person name="Sun H."/>
            <person name="Lindquist E."/>
            <person name="Barry K."/>
            <person name="Riley R."/>
            <person name="Grigoriev I.V."/>
            <person name="Henrissat B."/>
            <person name="Kues U."/>
            <person name="Berka R.M."/>
            <person name="Martinez A.T."/>
            <person name="Covert S.F."/>
            <person name="Blanchette R.A."/>
            <person name="Cullen D."/>
        </authorList>
    </citation>
    <scope>NUCLEOTIDE SEQUENCE [LARGE SCALE GENOMIC DNA]</scope>
    <source>
        <strain evidence="2 3">11061_1 CR5-6</strain>
    </source>
</reference>
<gene>
    <name evidence="2" type="ORF">PHLGIDRAFT_17050</name>
</gene>
<feature type="region of interest" description="Disordered" evidence="1">
    <location>
        <begin position="1"/>
        <end position="30"/>
    </location>
</feature>
<feature type="compositionally biased region" description="Polar residues" evidence="1">
    <location>
        <begin position="48"/>
        <end position="64"/>
    </location>
</feature>
<sequence>MFTEETRVSRATKGRWVEGGSRIESEHEFEPAECPLTALRLAGATKYTVQSTDDNEQGGASTEITLDRSKSKASAEDAGRRISGAKGPRRRAATAGGPGDGRLYQCGLRWISRTPEDMRGSWTAVSARHRAQALRRPESDLGLLVVSPMGPPQPAVRAPRMCAILAPESHFLGAVTAFSPSLALYLPAYAFTLHPTWPAKLLRARIITASSRATTPPPSNTGRWKSEPVINALYCPYKKAHLPSARPAYRRLVHYLRARYANQLICGGSLANISVSWLPEHTLTRSRTKLIQRALTEDFVLRHTQVANRVRHCRRRAVSLLIRGKAHPGGHPEDSDADKHYHVTVSGISDIGSYIWTVHIYPQEDLSILARRINQQIHSDEMAQAKQNAADNRAEKVRVARERKHNLDGTAASGSSTVYSPTGGKIWFLDVDLQNAHELPLVPIV</sequence>
<feature type="compositionally biased region" description="Basic and acidic residues" evidence="1">
    <location>
        <begin position="21"/>
        <end position="30"/>
    </location>
</feature>
<dbReference type="AlphaFoldDB" id="A0A0C3RPX3"/>
<dbReference type="EMBL" id="KN840751">
    <property type="protein sequence ID" value="KIP01666.1"/>
    <property type="molecule type" value="Genomic_DNA"/>
</dbReference>
<dbReference type="Proteomes" id="UP000053257">
    <property type="component" value="Unassembled WGS sequence"/>
</dbReference>
<proteinExistence type="predicted"/>
<dbReference type="HOGENOM" id="CLU_615544_0_0_1"/>
<keyword evidence="3" id="KW-1185">Reference proteome</keyword>
<feature type="compositionally biased region" description="Basic and acidic residues" evidence="1">
    <location>
        <begin position="65"/>
        <end position="80"/>
    </location>
</feature>
<accession>A0A0C3RPX3</accession>
<evidence type="ECO:0000313" key="3">
    <source>
        <dbReference type="Proteomes" id="UP000053257"/>
    </source>
</evidence>